<dbReference type="EMBL" id="OX596103">
    <property type="protein sequence ID" value="CAI9698353.1"/>
    <property type="molecule type" value="Genomic_DNA"/>
</dbReference>
<proteinExistence type="predicted"/>
<organism evidence="1 2">
    <name type="scientific">Rangifer tarandus platyrhynchus</name>
    <name type="common">Svalbard reindeer</name>
    <dbReference type="NCBI Taxonomy" id="3082113"/>
    <lineage>
        <taxon>Eukaryota</taxon>
        <taxon>Metazoa</taxon>
        <taxon>Chordata</taxon>
        <taxon>Craniata</taxon>
        <taxon>Vertebrata</taxon>
        <taxon>Euteleostomi</taxon>
        <taxon>Mammalia</taxon>
        <taxon>Eutheria</taxon>
        <taxon>Laurasiatheria</taxon>
        <taxon>Artiodactyla</taxon>
        <taxon>Ruminantia</taxon>
        <taxon>Pecora</taxon>
        <taxon>Cervidae</taxon>
        <taxon>Odocoileinae</taxon>
        <taxon>Rangifer</taxon>
    </lineage>
</organism>
<evidence type="ECO:0000313" key="2">
    <source>
        <dbReference type="Proteomes" id="UP001162501"/>
    </source>
</evidence>
<sequence length="607" mass="65490">MGVPVPLSGLPSWWETLARAQVDGKNGTEVKCLSHLIITGDMTSLDRTPSPNLPVIQRPEEQCLAKRGARENEPQRRQSQAHARCQCWTLRERLRAAGYTRRGGRRGGATRRSYGATRPPAPGPRRPAGGASAAGREAGGPPGGGGASLAAAPVDSSEAGLAASLRRRLTRARARGPACRRVLRTLRFLVARLFALHRPATWYFSAAALPSPIPNPDIRYNQLFISNEWHDAVSKKTFPAVSPATEEVISHVAEGDWADVDLAVKAARAAFRLGSPWRRMDASERGQLLNCLADLVERGRVYLVSLQTLDNGKPFQESYVLDLDEVIKAYQDFAWLTSGTARPSPWMASISASPGTSLLVCGQLIPGNFPLVMQGWKLTPALAMGNTVVMKVAEQTPLSALYLASLIKEAGFPPGVVNIITGYGPTAGAAIAHHMDIDRVAFTGSTKMGHLIRKAAGDSTLKGVTLELGGKSPSIVLADADMDHAVGQGHEALFFNMGQRCGAGSRAFIEESVYDEKAKQRRVGNPFELDAQQGPQVDREQCERILGYIQLGQKEGPNLLCSGEHFGEQGFFIKTPSSVVCKMTGGSPGRRPWGLCSHCLGSRRPRR</sequence>
<accession>A0ACB0ED17</accession>
<name>A0ACB0ED17_RANTA</name>
<gene>
    <name evidence="1" type="ORF">MRATA1EN3_LOCUS9566</name>
</gene>
<dbReference type="Proteomes" id="UP001162501">
    <property type="component" value="Chromosome 19"/>
</dbReference>
<reference evidence="1" key="1">
    <citation type="submission" date="2023-05" db="EMBL/GenBank/DDBJ databases">
        <authorList>
            <consortium name="ELIXIR-Norway"/>
        </authorList>
    </citation>
    <scope>NUCLEOTIDE SEQUENCE</scope>
</reference>
<evidence type="ECO:0000313" key="1">
    <source>
        <dbReference type="EMBL" id="CAI9698353.1"/>
    </source>
</evidence>
<protein>
    <submittedName>
        <fullName evidence="1">Uncharacterized protein</fullName>
    </submittedName>
</protein>